<comment type="caution">
    <text evidence="1">The sequence shown here is derived from an EMBL/GenBank/DDBJ whole genome shotgun (WGS) entry which is preliminary data.</text>
</comment>
<sequence>MMQGRKVHIPEATLDAGTGRFSFSDLCEKPLGGADYLGVSGALSVVFVSDLPLFTEESIDKVLRFIKFVVSVMGIEAYLLVHIDQDKEGQSRKNLFLFSYQRQHCKCVKGKRSRGSAFRRAAMGCCRRELK</sequence>
<protein>
    <submittedName>
        <fullName evidence="1">Uncharacterized protein</fullName>
    </submittedName>
</protein>
<dbReference type="Proteomes" id="UP001163321">
    <property type="component" value="Chromosome 3"/>
</dbReference>
<name>A0ACC0W7S4_9STRA</name>
<keyword evidence="2" id="KW-1185">Reference proteome</keyword>
<dbReference type="EMBL" id="CM047582">
    <property type="protein sequence ID" value="KAI9914789.1"/>
    <property type="molecule type" value="Genomic_DNA"/>
</dbReference>
<gene>
    <name evidence="1" type="ORF">PsorP6_008559</name>
</gene>
<evidence type="ECO:0000313" key="1">
    <source>
        <dbReference type="EMBL" id="KAI9914789.1"/>
    </source>
</evidence>
<reference evidence="1 2" key="1">
    <citation type="journal article" date="2022" name="bioRxiv">
        <title>The genome of the oomycete Peronosclerospora sorghi, a cosmopolitan pathogen of maize and sorghum, is inflated with dispersed pseudogenes.</title>
        <authorList>
            <person name="Fletcher K."/>
            <person name="Martin F."/>
            <person name="Isakeit T."/>
            <person name="Cavanaugh K."/>
            <person name="Magill C."/>
            <person name="Michelmore R."/>
        </authorList>
    </citation>
    <scope>NUCLEOTIDE SEQUENCE [LARGE SCALE GENOMIC DNA]</scope>
    <source>
        <strain evidence="1">P6</strain>
    </source>
</reference>
<evidence type="ECO:0000313" key="2">
    <source>
        <dbReference type="Proteomes" id="UP001163321"/>
    </source>
</evidence>
<accession>A0ACC0W7S4</accession>
<organism evidence="1 2">
    <name type="scientific">Peronosclerospora sorghi</name>
    <dbReference type="NCBI Taxonomy" id="230839"/>
    <lineage>
        <taxon>Eukaryota</taxon>
        <taxon>Sar</taxon>
        <taxon>Stramenopiles</taxon>
        <taxon>Oomycota</taxon>
        <taxon>Peronosporomycetes</taxon>
        <taxon>Peronosporales</taxon>
        <taxon>Peronosporaceae</taxon>
        <taxon>Peronosclerospora</taxon>
    </lineage>
</organism>
<proteinExistence type="predicted"/>